<evidence type="ECO:0000313" key="4">
    <source>
        <dbReference type="Proteomes" id="UP000192342"/>
    </source>
</evidence>
<gene>
    <name evidence="3" type="ORF">ATO7_01820</name>
</gene>
<dbReference type="InterPro" id="IPR029069">
    <property type="entry name" value="HotDog_dom_sf"/>
</dbReference>
<accession>A0A1Y1SFZ6</accession>
<evidence type="ECO:0000256" key="2">
    <source>
        <dbReference type="ARBA" id="ARBA00022801"/>
    </source>
</evidence>
<dbReference type="Pfam" id="PF13279">
    <property type="entry name" value="4HBT_2"/>
    <property type="match status" value="1"/>
</dbReference>
<comment type="caution">
    <text evidence="3">The sequence shown here is derived from an EMBL/GenBank/DDBJ whole genome shotgun (WGS) entry which is preliminary data.</text>
</comment>
<dbReference type="NCBIfam" id="TIGR00051">
    <property type="entry name" value="YbgC/FadM family acyl-CoA thioesterase"/>
    <property type="match status" value="1"/>
</dbReference>
<dbReference type="PANTHER" id="PTHR31793:SF27">
    <property type="entry name" value="NOVEL THIOESTERASE SUPERFAMILY DOMAIN AND SAPOSIN A-TYPE DOMAIN CONTAINING PROTEIN (0610012H03RIK)"/>
    <property type="match status" value="1"/>
</dbReference>
<dbReference type="SUPFAM" id="SSF54637">
    <property type="entry name" value="Thioesterase/thiol ester dehydrase-isomerase"/>
    <property type="match status" value="1"/>
</dbReference>
<dbReference type="GO" id="GO:0047617">
    <property type="term" value="F:fatty acyl-CoA hydrolase activity"/>
    <property type="evidence" value="ECO:0007669"/>
    <property type="project" value="TreeGrafter"/>
</dbReference>
<protein>
    <submittedName>
        <fullName evidence="3">Acyl-CoA thioester hydrolase ybgC</fullName>
    </submittedName>
</protein>
<dbReference type="Gene3D" id="3.10.129.10">
    <property type="entry name" value="Hotdog Thioesterase"/>
    <property type="match status" value="1"/>
</dbReference>
<evidence type="ECO:0000313" key="3">
    <source>
        <dbReference type="EMBL" id="ORE88573.1"/>
    </source>
</evidence>
<sequence length="140" mass="15733">MMLDDFPVHHAMRVRYSEIDAQGVVFNAHYLTYFDTAINEAFRGRDINWLEQVERSGCDVQLVKSLVEYKAPLHFDEEFVVGAGVSRLGTSSITWALGVFAANGELRATGEIVWVYADLKAKRATALAPWLREAVAELQI</sequence>
<organism evidence="3 4">
    <name type="scientific">Oceanococcus atlanticus</name>
    <dbReference type="NCBI Taxonomy" id="1317117"/>
    <lineage>
        <taxon>Bacteria</taxon>
        <taxon>Pseudomonadati</taxon>
        <taxon>Pseudomonadota</taxon>
        <taxon>Gammaproteobacteria</taxon>
        <taxon>Chromatiales</taxon>
        <taxon>Oceanococcaceae</taxon>
        <taxon>Oceanococcus</taxon>
    </lineage>
</organism>
<evidence type="ECO:0000256" key="1">
    <source>
        <dbReference type="ARBA" id="ARBA00005953"/>
    </source>
</evidence>
<dbReference type="STRING" id="1317117.ATO7_01820"/>
<dbReference type="EMBL" id="AQQV01000001">
    <property type="protein sequence ID" value="ORE88573.1"/>
    <property type="molecule type" value="Genomic_DNA"/>
</dbReference>
<dbReference type="RefSeq" id="WP_206044756.1">
    <property type="nucleotide sequence ID" value="NZ_AQQV01000001.1"/>
</dbReference>
<dbReference type="Proteomes" id="UP000192342">
    <property type="component" value="Unassembled WGS sequence"/>
</dbReference>
<keyword evidence="2 3" id="KW-0378">Hydrolase</keyword>
<dbReference type="InterPro" id="IPR050563">
    <property type="entry name" value="4-hydroxybenzoyl-CoA_TE"/>
</dbReference>
<proteinExistence type="inferred from homology"/>
<dbReference type="InterPro" id="IPR006684">
    <property type="entry name" value="YbgC/YbaW"/>
</dbReference>
<dbReference type="PANTHER" id="PTHR31793">
    <property type="entry name" value="4-HYDROXYBENZOYL-COA THIOESTERASE FAMILY MEMBER"/>
    <property type="match status" value="1"/>
</dbReference>
<dbReference type="AlphaFoldDB" id="A0A1Y1SFZ6"/>
<name>A0A1Y1SFZ6_9GAMM</name>
<dbReference type="CDD" id="cd00586">
    <property type="entry name" value="4HBT"/>
    <property type="match status" value="1"/>
</dbReference>
<reference evidence="3 4" key="1">
    <citation type="submission" date="2013-04" db="EMBL/GenBank/DDBJ databases">
        <title>Oceanococcus atlanticus 22II-S10r2 Genome Sequencing.</title>
        <authorList>
            <person name="Lai Q."/>
            <person name="Li G."/>
            <person name="Shao Z."/>
        </authorList>
    </citation>
    <scope>NUCLEOTIDE SEQUENCE [LARGE SCALE GENOMIC DNA]</scope>
    <source>
        <strain evidence="3 4">22II-S10r2</strain>
    </source>
</reference>
<comment type="similarity">
    <text evidence="1">Belongs to the 4-hydroxybenzoyl-CoA thioesterase family.</text>
</comment>
<keyword evidence="4" id="KW-1185">Reference proteome</keyword>